<dbReference type="PANTHER" id="PTHR43155:SF2">
    <property type="entry name" value="CYCLIC DI-GMP PHOSPHODIESTERASE PA4108"/>
    <property type="match status" value="1"/>
</dbReference>
<proteinExistence type="predicted"/>
<evidence type="ECO:0000313" key="2">
    <source>
        <dbReference type="EMBL" id="QSV44495.1"/>
    </source>
</evidence>
<dbReference type="SUPFAM" id="SSF109604">
    <property type="entry name" value="HD-domain/PDEase-like"/>
    <property type="match status" value="1"/>
</dbReference>
<keyword evidence="3" id="KW-1185">Reference proteome</keyword>
<dbReference type="CDD" id="cd00077">
    <property type="entry name" value="HDc"/>
    <property type="match status" value="1"/>
</dbReference>
<dbReference type="RefSeq" id="WP_207162195.1">
    <property type="nucleotide sequence ID" value="NZ_CP071382.1"/>
</dbReference>
<name>A0ABX7Q017_9BACT</name>
<reference evidence="2 3" key="1">
    <citation type="submission" date="2021-03" db="EMBL/GenBank/DDBJ databases">
        <title>Geobacter metallireducens gen. nov. sp. nov., a microorganism capable of coupling the complete oxidation of organic compounds to the reduction of iron and other metals.</title>
        <authorList>
            <person name="Li Y."/>
        </authorList>
    </citation>
    <scope>NUCLEOTIDE SEQUENCE [LARGE SCALE GENOMIC DNA]</scope>
    <source>
        <strain evidence="2 3">Jerry-YX</strain>
    </source>
</reference>
<evidence type="ECO:0000313" key="3">
    <source>
        <dbReference type="Proteomes" id="UP000663651"/>
    </source>
</evidence>
<accession>A0ABX7Q017</accession>
<dbReference type="InterPro" id="IPR003607">
    <property type="entry name" value="HD/PDEase_dom"/>
</dbReference>
<dbReference type="PROSITE" id="PS51832">
    <property type="entry name" value="HD_GYP"/>
    <property type="match status" value="1"/>
</dbReference>
<feature type="domain" description="HD-GYP" evidence="1">
    <location>
        <begin position="128"/>
        <end position="317"/>
    </location>
</feature>
<organism evidence="2 3">
    <name type="scientific">Geobacter benzoatilyticus</name>
    <dbReference type="NCBI Taxonomy" id="2815309"/>
    <lineage>
        <taxon>Bacteria</taxon>
        <taxon>Pseudomonadati</taxon>
        <taxon>Thermodesulfobacteriota</taxon>
        <taxon>Desulfuromonadia</taxon>
        <taxon>Geobacterales</taxon>
        <taxon>Geobacteraceae</taxon>
        <taxon>Geobacter</taxon>
    </lineage>
</organism>
<dbReference type="InterPro" id="IPR037522">
    <property type="entry name" value="HD_GYP_dom"/>
</dbReference>
<dbReference type="Gene3D" id="1.10.3210.10">
    <property type="entry name" value="Hypothetical protein af1432"/>
    <property type="match status" value="1"/>
</dbReference>
<dbReference type="EMBL" id="CP071382">
    <property type="protein sequence ID" value="QSV44495.1"/>
    <property type="molecule type" value="Genomic_DNA"/>
</dbReference>
<dbReference type="Pfam" id="PF13487">
    <property type="entry name" value="HD_5"/>
    <property type="match status" value="1"/>
</dbReference>
<dbReference type="PANTHER" id="PTHR43155">
    <property type="entry name" value="CYCLIC DI-GMP PHOSPHODIESTERASE PA4108-RELATED"/>
    <property type="match status" value="1"/>
</dbReference>
<sequence>MKNRFYRPLSLACISPGYFPDIALFIKNNGNFILYKNHDRKFTEADRQRLEWTSTQFLYVRSGDMDVVTEYLEHNLDSLLVRSDIDSGSKGTILYQTAANYVTDIFDEPDKTADIIRCRSLMRHLMKYVSGHEDALKALQAITSQNHYIFTHSVQVAALMMLVHDRLFALTHDEMIDVGVGSLLHDFGLVFLSGDLLDKPDALSAIEYHKVKQHTQKGYEHLHSAGTLGEVSLTIVRHHHEKYDGSGYPSGLKGDQIPRSAQLAALCDTFCAMTTDRPKHNAIPQTEALKIMGEEVGSSFNPELFKRFEAVVSGKTA</sequence>
<protein>
    <submittedName>
        <fullName evidence="2">HD domain-containing protein</fullName>
    </submittedName>
</protein>
<evidence type="ECO:0000259" key="1">
    <source>
        <dbReference type="PROSITE" id="PS51832"/>
    </source>
</evidence>
<dbReference type="Proteomes" id="UP000663651">
    <property type="component" value="Chromosome"/>
</dbReference>
<gene>
    <name evidence="2" type="ORF">JZM60_09945</name>
</gene>